<dbReference type="GO" id="GO:0046464">
    <property type="term" value="P:acylglycerol catabolic process"/>
    <property type="evidence" value="ECO:0007669"/>
    <property type="project" value="TreeGrafter"/>
</dbReference>
<sequence>MPKSSQFIIHASGETTHYIADDFTDPWRADRQTILLQGGFARHAAFFYHWVPALSRHYNVIRRDLRGHGYSSAPSISKKPDAYTLDAILGDIIDTLDQLGIEKVHFFGESTSGMLGEMLAAKHPKRLHSLTICSSPAYLPESTQKFLAFGEESFAAACRKLGSREWATRLKSQPGTMAHPDPGYHRWWLDQISISSGEGLASYAEFLSTLDARPCLSQIQIPVLILAPANSAATKLGEQRGIQQQIQGSKLVVVGGAGHEIYVDKADQCISEFLEFIRKLKG</sequence>
<dbReference type="eggNOG" id="KOG4178">
    <property type="taxonomic scope" value="Eukaryota"/>
</dbReference>
<dbReference type="PANTHER" id="PTHR43798">
    <property type="entry name" value="MONOACYLGLYCEROL LIPASE"/>
    <property type="match status" value="1"/>
</dbReference>
<dbReference type="HOGENOM" id="CLU_020336_50_3_1"/>
<keyword evidence="4" id="KW-1185">Reference proteome</keyword>
<dbReference type="GeneID" id="19188916"/>
<evidence type="ECO:0000313" key="4">
    <source>
        <dbReference type="Proteomes" id="UP000019471"/>
    </source>
</evidence>
<dbReference type="SUPFAM" id="SSF53474">
    <property type="entry name" value="alpha/beta-Hydrolases"/>
    <property type="match status" value="1"/>
</dbReference>
<dbReference type="InterPro" id="IPR029058">
    <property type="entry name" value="AB_hydrolase_fold"/>
</dbReference>
<feature type="domain" description="AB hydrolase-1" evidence="1">
    <location>
        <begin position="33"/>
        <end position="150"/>
    </location>
</feature>
<accession>W9WXU7</accession>
<dbReference type="InterPro" id="IPR050266">
    <property type="entry name" value="AB_hydrolase_sf"/>
</dbReference>
<comment type="caution">
    <text evidence="3">The sequence shown here is derived from an EMBL/GenBank/DDBJ whole genome shotgun (WGS) entry which is preliminary data.</text>
</comment>
<evidence type="ECO:0000313" key="3">
    <source>
        <dbReference type="EMBL" id="EXJ73042.1"/>
    </source>
</evidence>
<dbReference type="InterPro" id="IPR000073">
    <property type="entry name" value="AB_hydrolase_1"/>
</dbReference>
<evidence type="ECO:0008006" key="5">
    <source>
        <dbReference type="Google" id="ProtNLM"/>
    </source>
</evidence>
<evidence type="ECO:0000259" key="1">
    <source>
        <dbReference type="Pfam" id="PF00561"/>
    </source>
</evidence>
<dbReference type="AlphaFoldDB" id="W9WXU7"/>
<dbReference type="InterPro" id="IPR013595">
    <property type="entry name" value="Pept_S33_TAP-like_C"/>
</dbReference>
<dbReference type="Pfam" id="PF00561">
    <property type="entry name" value="Abhydrolase_1"/>
    <property type="match status" value="1"/>
</dbReference>
<proteinExistence type="predicted"/>
<dbReference type="PANTHER" id="PTHR43798:SF33">
    <property type="entry name" value="HYDROLASE, PUTATIVE (AFU_ORTHOLOGUE AFUA_2G14860)-RELATED"/>
    <property type="match status" value="1"/>
</dbReference>
<dbReference type="GO" id="GO:0016020">
    <property type="term" value="C:membrane"/>
    <property type="evidence" value="ECO:0007669"/>
    <property type="project" value="TreeGrafter"/>
</dbReference>
<protein>
    <recommendedName>
        <fullName evidence="5">AB hydrolase-1 domain-containing protein</fullName>
    </recommendedName>
</protein>
<dbReference type="Pfam" id="PF08386">
    <property type="entry name" value="Abhydrolase_4"/>
    <property type="match status" value="1"/>
</dbReference>
<feature type="domain" description="Peptidase S33 tripeptidyl aminopeptidase-like C-terminal" evidence="2">
    <location>
        <begin position="220"/>
        <end position="273"/>
    </location>
</feature>
<dbReference type="GO" id="GO:0047372">
    <property type="term" value="F:monoacylglycerol lipase activity"/>
    <property type="evidence" value="ECO:0007669"/>
    <property type="project" value="TreeGrafter"/>
</dbReference>
<reference evidence="3 4" key="1">
    <citation type="submission" date="2013-03" db="EMBL/GenBank/DDBJ databases">
        <title>The Genome Sequence of Cladophialophora psammophila CBS 110553.</title>
        <authorList>
            <consortium name="The Broad Institute Genomics Platform"/>
            <person name="Cuomo C."/>
            <person name="de Hoog S."/>
            <person name="Gorbushina A."/>
            <person name="Walker B."/>
            <person name="Young S.K."/>
            <person name="Zeng Q."/>
            <person name="Gargeya S."/>
            <person name="Fitzgerald M."/>
            <person name="Haas B."/>
            <person name="Abouelleil A."/>
            <person name="Allen A.W."/>
            <person name="Alvarado L."/>
            <person name="Arachchi H.M."/>
            <person name="Berlin A.M."/>
            <person name="Chapman S.B."/>
            <person name="Gainer-Dewar J."/>
            <person name="Goldberg J."/>
            <person name="Griggs A."/>
            <person name="Gujja S."/>
            <person name="Hansen M."/>
            <person name="Howarth C."/>
            <person name="Imamovic A."/>
            <person name="Ireland A."/>
            <person name="Larimer J."/>
            <person name="McCowan C."/>
            <person name="Murphy C."/>
            <person name="Pearson M."/>
            <person name="Poon T.W."/>
            <person name="Priest M."/>
            <person name="Roberts A."/>
            <person name="Saif S."/>
            <person name="Shea T."/>
            <person name="Sisk P."/>
            <person name="Sykes S."/>
            <person name="Wortman J."/>
            <person name="Nusbaum C."/>
            <person name="Birren B."/>
        </authorList>
    </citation>
    <scope>NUCLEOTIDE SEQUENCE [LARGE SCALE GENOMIC DNA]</scope>
    <source>
        <strain evidence="3 4">CBS 110553</strain>
    </source>
</reference>
<dbReference type="Gene3D" id="3.40.50.1820">
    <property type="entry name" value="alpha/beta hydrolase"/>
    <property type="match status" value="1"/>
</dbReference>
<dbReference type="EMBL" id="AMGX01000005">
    <property type="protein sequence ID" value="EXJ73042.1"/>
    <property type="molecule type" value="Genomic_DNA"/>
</dbReference>
<dbReference type="Proteomes" id="UP000019471">
    <property type="component" value="Unassembled WGS sequence"/>
</dbReference>
<evidence type="ECO:0000259" key="2">
    <source>
        <dbReference type="Pfam" id="PF08386"/>
    </source>
</evidence>
<dbReference type="OrthoDB" id="8119704at2759"/>
<dbReference type="RefSeq" id="XP_007742989.1">
    <property type="nucleotide sequence ID" value="XM_007744799.1"/>
</dbReference>
<dbReference type="STRING" id="1182543.W9WXU7"/>
<gene>
    <name evidence="3" type="ORF">A1O5_04191</name>
</gene>
<organism evidence="3 4">
    <name type="scientific">Cladophialophora psammophila CBS 110553</name>
    <dbReference type="NCBI Taxonomy" id="1182543"/>
    <lineage>
        <taxon>Eukaryota</taxon>
        <taxon>Fungi</taxon>
        <taxon>Dikarya</taxon>
        <taxon>Ascomycota</taxon>
        <taxon>Pezizomycotina</taxon>
        <taxon>Eurotiomycetes</taxon>
        <taxon>Chaetothyriomycetidae</taxon>
        <taxon>Chaetothyriales</taxon>
        <taxon>Herpotrichiellaceae</taxon>
        <taxon>Cladophialophora</taxon>
    </lineage>
</organism>
<name>W9WXU7_9EURO</name>